<reference evidence="1 2" key="1">
    <citation type="journal article" name="Front. Microbiol.">
        <title>Sugar Metabolism of the First Thermophilic Planctomycete Thermogutta terrifontis: Comparative Genomic and Transcriptomic Approaches.</title>
        <authorList>
            <person name="Elcheninov A.G."/>
            <person name="Menzel P."/>
            <person name="Gudbergsdottir S.R."/>
            <person name="Slesarev A.I."/>
            <person name="Kadnikov V.V."/>
            <person name="Krogh A."/>
            <person name="Bonch-Osmolovskaya E.A."/>
            <person name="Peng X."/>
            <person name="Kublanov I.V."/>
        </authorList>
    </citation>
    <scope>NUCLEOTIDE SEQUENCE [LARGE SCALE GENOMIC DNA]</scope>
    <source>
        <strain evidence="1 2">R1</strain>
    </source>
</reference>
<evidence type="ECO:0000313" key="2">
    <source>
        <dbReference type="Proteomes" id="UP000215086"/>
    </source>
</evidence>
<name>A0A286RFE1_9BACT</name>
<dbReference type="AlphaFoldDB" id="A0A286RFE1"/>
<dbReference type="KEGG" id="ttf:THTE_2079"/>
<accession>A0A286RFE1</accession>
<dbReference type="Proteomes" id="UP000215086">
    <property type="component" value="Chromosome"/>
</dbReference>
<proteinExistence type="predicted"/>
<gene>
    <name evidence="1" type="ORF">THTE_2079</name>
</gene>
<evidence type="ECO:0000313" key="1">
    <source>
        <dbReference type="EMBL" id="ASV74681.1"/>
    </source>
</evidence>
<keyword evidence="2" id="KW-1185">Reference proteome</keyword>
<sequence length="61" mass="7246">MLELGTHNNSTAIRQWSLIPRAHQERRFLTCLMIRYNAAYRNKHRPQKALRVTELLSAQLE</sequence>
<protein>
    <submittedName>
        <fullName evidence="1">Uncharacterized protein</fullName>
    </submittedName>
</protein>
<dbReference type="EMBL" id="CP018477">
    <property type="protein sequence ID" value="ASV74681.1"/>
    <property type="molecule type" value="Genomic_DNA"/>
</dbReference>
<organism evidence="1 2">
    <name type="scientific">Thermogutta terrifontis</name>
    <dbReference type="NCBI Taxonomy" id="1331910"/>
    <lineage>
        <taxon>Bacteria</taxon>
        <taxon>Pseudomonadati</taxon>
        <taxon>Planctomycetota</taxon>
        <taxon>Planctomycetia</taxon>
        <taxon>Pirellulales</taxon>
        <taxon>Thermoguttaceae</taxon>
        <taxon>Thermogutta</taxon>
    </lineage>
</organism>